<evidence type="ECO:0000259" key="6">
    <source>
        <dbReference type="Pfam" id="PF08281"/>
    </source>
</evidence>
<feature type="domain" description="RNA polymerase sigma factor 70 region 4 type 2" evidence="6">
    <location>
        <begin position="127"/>
        <end position="178"/>
    </location>
</feature>
<keyword evidence="3" id="KW-0731">Sigma factor</keyword>
<dbReference type="SUPFAM" id="SSF88946">
    <property type="entry name" value="Sigma2 domain of RNA polymerase sigma factors"/>
    <property type="match status" value="1"/>
</dbReference>
<dbReference type="InterPro" id="IPR013325">
    <property type="entry name" value="RNA_pol_sigma_r2"/>
</dbReference>
<dbReference type="InterPro" id="IPR036388">
    <property type="entry name" value="WH-like_DNA-bd_sf"/>
</dbReference>
<dbReference type="InterPro" id="IPR014284">
    <property type="entry name" value="RNA_pol_sigma-70_dom"/>
</dbReference>
<proteinExistence type="inferred from homology"/>
<evidence type="ECO:0000259" key="5">
    <source>
        <dbReference type="Pfam" id="PF04542"/>
    </source>
</evidence>
<keyword evidence="2" id="KW-0805">Transcription regulation</keyword>
<dbReference type="InterPro" id="IPR013249">
    <property type="entry name" value="RNA_pol_sigma70_r4_t2"/>
</dbReference>
<dbReference type="Gene3D" id="1.10.10.10">
    <property type="entry name" value="Winged helix-like DNA-binding domain superfamily/Winged helix DNA-binding domain"/>
    <property type="match status" value="1"/>
</dbReference>
<dbReference type="NCBIfam" id="TIGR02937">
    <property type="entry name" value="sigma70-ECF"/>
    <property type="match status" value="1"/>
</dbReference>
<dbReference type="PANTHER" id="PTHR43133:SF46">
    <property type="entry name" value="RNA POLYMERASE SIGMA-70 FACTOR ECF SUBFAMILY"/>
    <property type="match status" value="1"/>
</dbReference>
<reference evidence="7 8" key="1">
    <citation type="submission" date="2023-05" db="EMBL/GenBank/DDBJ databases">
        <title>Genome sequence of Pinibacter sp. MAH-24.</title>
        <authorList>
            <person name="Huq M.A."/>
        </authorList>
    </citation>
    <scope>NUCLEOTIDE SEQUENCE [LARGE SCALE GENOMIC DNA]</scope>
    <source>
        <strain evidence="7 8">MAH-24</strain>
    </source>
</reference>
<sequence length="197" mass="23173">MLMNNDRLHIRELVERIAVHNDQQAYKQFFCMFQSRLRQFAYSVIKSHEIAEEITSDVFIKIWNKRTSLLNIDNIVLYLYISVKNQSLNYLSQKSKENVFFSDEILVEMKSIYFDPEQLMITAEMMRRVQMAILHLPPKCRQIFKLVKEDGLRYKEVAELLGISLKTVEAQMSIALRRVAQSIHFDINASVSSYLGK</sequence>
<comment type="caution">
    <text evidence="7">The sequence shown here is derived from an EMBL/GenBank/DDBJ whole genome shotgun (WGS) entry which is preliminary data.</text>
</comment>
<dbReference type="PANTHER" id="PTHR43133">
    <property type="entry name" value="RNA POLYMERASE ECF-TYPE SIGMA FACTO"/>
    <property type="match status" value="1"/>
</dbReference>
<evidence type="ECO:0000313" key="8">
    <source>
        <dbReference type="Proteomes" id="UP001226434"/>
    </source>
</evidence>
<dbReference type="InterPro" id="IPR007627">
    <property type="entry name" value="RNA_pol_sigma70_r2"/>
</dbReference>
<dbReference type="NCBIfam" id="TIGR02985">
    <property type="entry name" value="Sig70_bacteroi1"/>
    <property type="match status" value="1"/>
</dbReference>
<dbReference type="Pfam" id="PF04542">
    <property type="entry name" value="Sigma70_r2"/>
    <property type="match status" value="1"/>
</dbReference>
<name>A0ABT6RA19_9BACT</name>
<dbReference type="RefSeq" id="WP_282332877.1">
    <property type="nucleotide sequence ID" value="NZ_JASBRG010000001.1"/>
</dbReference>
<dbReference type="Gene3D" id="1.10.1740.10">
    <property type="match status" value="1"/>
</dbReference>
<evidence type="ECO:0000256" key="4">
    <source>
        <dbReference type="ARBA" id="ARBA00023163"/>
    </source>
</evidence>
<dbReference type="Pfam" id="PF08281">
    <property type="entry name" value="Sigma70_r4_2"/>
    <property type="match status" value="1"/>
</dbReference>
<keyword evidence="4" id="KW-0804">Transcription</keyword>
<evidence type="ECO:0000256" key="1">
    <source>
        <dbReference type="ARBA" id="ARBA00010641"/>
    </source>
</evidence>
<feature type="domain" description="RNA polymerase sigma-70 region 2" evidence="5">
    <location>
        <begin position="33"/>
        <end position="96"/>
    </location>
</feature>
<dbReference type="InterPro" id="IPR014327">
    <property type="entry name" value="RNA_pol_sigma70_bacteroid"/>
</dbReference>
<dbReference type="Proteomes" id="UP001226434">
    <property type="component" value="Unassembled WGS sequence"/>
</dbReference>
<protein>
    <submittedName>
        <fullName evidence="7">RNA polymerase sigma-70 factor</fullName>
    </submittedName>
</protein>
<dbReference type="InterPro" id="IPR039425">
    <property type="entry name" value="RNA_pol_sigma-70-like"/>
</dbReference>
<dbReference type="SUPFAM" id="SSF88659">
    <property type="entry name" value="Sigma3 and sigma4 domains of RNA polymerase sigma factors"/>
    <property type="match status" value="1"/>
</dbReference>
<gene>
    <name evidence="7" type="ORF">QJ048_03150</name>
</gene>
<keyword evidence="8" id="KW-1185">Reference proteome</keyword>
<comment type="similarity">
    <text evidence="1">Belongs to the sigma-70 factor family. ECF subfamily.</text>
</comment>
<dbReference type="InterPro" id="IPR013324">
    <property type="entry name" value="RNA_pol_sigma_r3/r4-like"/>
</dbReference>
<evidence type="ECO:0000256" key="3">
    <source>
        <dbReference type="ARBA" id="ARBA00023082"/>
    </source>
</evidence>
<evidence type="ECO:0000313" key="7">
    <source>
        <dbReference type="EMBL" id="MDI3318752.1"/>
    </source>
</evidence>
<evidence type="ECO:0000256" key="2">
    <source>
        <dbReference type="ARBA" id="ARBA00023015"/>
    </source>
</evidence>
<accession>A0ABT6RA19</accession>
<dbReference type="EMBL" id="JASBRG010000001">
    <property type="protein sequence ID" value="MDI3318752.1"/>
    <property type="molecule type" value="Genomic_DNA"/>
</dbReference>
<organism evidence="7 8">
    <name type="scientific">Pinibacter soli</name>
    <dbReference type="NCBI Taxonomy" id="3044211"/>
    <lineage>
        <taxon>Bacteria</taxon>
        <taxon>Pseudomonadati</taxon>
        <taxon>Bacteroidota</taxon>
        <taxon>Chitinophagia</taxon>
        <taxon>Chitinophagales</taxon>
        <taxon>Chitinophagaceae</taxon>
        <taxon>Pinibacter</taxon>
    </lineage>
</organism>